<comment type="caution">
    <text evidence="3">The sequence shown here is derived from an EMBL/GenBank/DDBJ whole genome shotgun (WGS) entry which is preliminary data.</text>
</comment>
<gene>
    <name evidence="3" type="ORF">X943_001540</name>
</gene>
<name>A0AAD9GF99_BABDI</name>
<evidence type="ECO:0000313" key="3">
    <source>
        <dbReference type="EMBL" id="KAK1937394.1"/>
    </source>
</evidence>
<sequence>MKFLGILRVSALCLLAIGFRGQPVSCGLFNKILSSKKSSSDKVSENSEGDLAEQASMLQAKLQALEAWLDKAPEESSTDNMAESTMESPLVEEAEESTVKSQAVENSSQEPSSESSAPLPKSGLVFESSEWDDSQLANAFLFIKEFCSLVNAEKFGGNLKAFNGAKGLSVKVKSLCSNFSSRLGSLSANLVPSGVTVNPYEKALKSEKFNTCVEWLVKNIPGIRESVQKMFNESKKLNKAQLKDTTSMGPSKYGFEFVGDKWKPFVHYKLKDLTWCLRATLKYLQKYLDKVLKESPVNAGDGSEGDLAAQVSMIQEKLQVLEAEHKLDEGAF</sequence>
<evidence type="ECO:0000256" key="1">
    <source>
        <dbReference type="SAM" id="MobiDB-lite"/>
    </source>
</evidence>
<feature type="region of interest" description="Disordered" evidence="1">
    <location>
        <begin position="73"/>
        <end position="121"/>
    </location>
</feature>
<reference evidence="3" key="2">
    <citation type="submission" date="2021-05" db="EMBL/GenBank/DDBJ databases">
        <authorList>
            <person name="Pain A."/>
        </authorList>
    </citation>
    <scope>NUCLEOTIDE SEQUENCE</scope>
    <source>
        <strain evidence="3">1802A</strain>
    </source>
</reference>
<accession>A0AAD9GF99</accession>
<feature type="compositionally biased region" description="Low complexity" evidence="1">
    <location>
        <begin position="105"/>
        <end position="121"/>
    </location>
</feature>
<dbReference type="AlphaFoldDB" id="A0AAD9GF99"/>
<evidence type="ECO:0000256" key="2">
    <source>
        <dbReference type="SAM" id="SignalP"/>
    </source>
</evidence>
<feature type="signal peptide" evidence="2">
    <location>
        <begin position="1"/>
        <end position="26"/>
    </location>
</feature>
<dbReference type="EMBL" id="JAHBMH010000033">
    <property type="protein sequence ID" value="KAK1937394.1"/>
    <property type="molecule type" value="Genomic_DNA"/>
</dbReference>
<keyword evidence="4" id="KW-1185">Reference proteome</keyword>
<protein>
    <submittedName>
        <fullName evidence="3">Secreted antigen 1</fullName>
    </submittedName>
</protein>
<dbReference type="Proteomes" id="UP001195914">
    <property type="component" value="Unassembled WGS sequence"/>
</dbReference>
<feature type="chain" id="PRO_5042229128" evidence="2">
    <location>
        <begin position="27"/>
        <end position="332"/>
    </location>
</feature>
<organism evidence="3 4">
    <name type="scientific">Babesia divergens</name>
    <dbReference type="NCBI Taxonomy" id="32595"/>
    <lineage>
        <taxon>Eukaryota</taxon>
        <taxon>Sar</taxon>
        <taxon>Alveolata</taxon>
        <taxon>Apicomplexa</taxon>
        <taxon>Aconoidasida</taxon>
        <taxon>Piroplasmida</taxon>
        <taxon>Babesiidae</taxon>
        <taxon>Babesia</taxon>
    </lineage>
</organism>
<keyword evidence="2" id="KW-0732">Signal</keyword>
<evidence type="ECO:0000313" key="4">
    <source>
        <dbReference type="Proteomes" id="UP001195914"/>
    </source>
</evidence>
<proteinExistence type="predicted"/>
<feature type="compositionally biased region" description="Polar residues" evidence="1">
    <location>
        <begin position="78"/>
        <end position="87"/>
    </location>
</feature>
<reference evidence="3" key="1">
    <citation type="journal article" date="2014" name="Nucleic Acids Res.">
        <title>The evolutionary dynamics of variant antigen genes in Babesia reveal a history of genomic innovation underlying host-parasite interaction.</title>
        <authorList>
            <person name="Jackson A.P."/>
            <person name="Otto T.D."/>
            <person name="Darby A."/>
            <person name="Ramaprasad A."/>
            <person name="Xia D."/>
            <person name="Echaide I.E."/>
            <person name="Farber M."/>
            <person name="Gahlot S."/>
            <person name="Gamble J."/>
            <person name="Gupta D."/>
            <person name="Gupta Y."/>
            <person name="Jackson L."/>
            <person name="Malandrin L."/>
            <person name="Malas T.B."/>
            <person name="Moussa E."/>
            <person name="Nair M."/>
            <person name="Reid A.J."/>
            <person name="Sanders M."/>
            <person name="Sharma J."/>
            <person name="Tracey A."/>
            <person name="Quail M.A."/>
            <person name="Weir W."/>
            <person name="Wastling J.M."/>
            <person name="Hall N."/>
            <person name="Willadsen P."/>
            <person name="Lingelbach K."/>
            <person name="Shiels B."/>
            <person name="Tait A."/>
            <person name="Berriman M."/>
            <person name="Allred D.R."/>
            <person name="Pain A."/>
        </authorList>
    </citation>
    <scope>NUCLEOTIDE SEQUENCE</scope>
    <source>
        <strain evidence="3">1802A</strain>
    </source>
</reference>